<reference evidence="6 7" key="1">
    <citation type="submission" date="2016-04" db="EMBL/GenBank/DDBJ databases">
        <title>A degradative enzymes factory behind the ericoid mycorrhizal symbiosis.</title>
        <authorList>
            <consortium name="DOE Joint Genome Institute"/>
            <person name="Martino E."/>
            <person name="Morin E."/>
            <person name="Grelet G."/>
            <person name="Kuo A."/>
            <person name="Kohler A."/>
            <person name="Daghino S."/>
            <person name="Barry K."/>
            <person name="Choi C."/>
            <person name="Cichocki N."/>
            <person name="Clum A."/>
            <person name="Copeland A."/>
            <person name="Hainaut M."/>
            <person name="Haridas S."/>
            <person name="Labutti K."/>
            <person name="Lindquist E."/>
            <person name="Lipzen A."/>
            <person name="Khouja H.-R."/>
            <person name="Murat C."/>
            <person name="Ohm R."/>
            <person name="Olson A."/>
            <person name="Spatafora J."/>
            <person name="Veneault-Fourrey C."/>
            <person name="Henrissat B."/>
            <person name="Grigoriev I."/>
            <person name="Martin F."/>
            <person name="Perotto S."/>
        </authorList>
    </citation>
    <scope>NUCLEOTIDE SEQUENCE [LARGE SCALE GENOMIC DNA]</scope>
    <source>
        <strain evidence="6 7">F</strain>
    </source>
</reference>
<sequence length="787" mass="88594">MSDPLSIASGIAGLVTHADAVFSNVYQYAKAVQNAEKEIKELVATVQSLSGLLHSLALVLAELEKDTTESNFRLHHINSCRATLSKIQRKLNANDDSSTLDGRIERALRKLKWPFSQPETKQLVVEIEQHKATINVALSADGLSATLRALSRQDDLKEEFENMRAEIKTKWAMETHITLGKERRKVLAFFGKSDPTFSHEASLRLRHPLTGLWVSEGAIFKTWLYTRNSKLWLSGIPGAGKTVLAASLIEEAVNESSSARAVAYFYCDYKDVEKQFPVNIMGSLAVQLARQNEEAFILLQELYKTCSVEDQPPHPPRLSSLEETLYQMTTCFEDVSIIIDGLDECGNNVSTLVESITSLVSPDESNTRLLVLSRDLYEIRGLLLSSQNFSHLDIAAQSEDLKLYVAAEIDARLKRFGKNQLRIKSPELKAHILETLVDRADGMFRWVACQLDYLCGLPGDKEKRQALMSLPPDLNKTYERILEAVDHSEKSAQRLVKATLQWIVHGMKPLTVDALCEAISLKSGDTTLDSEGIYDEEDILLHCSSLIRRSAEGSYFELAHFTVKEFLEGISPESPFASYSQTESYVYPQLAATCLTYVNLEIFHDDVVEDDEKWDAQQKERPFRQHAVSNWLGYMKHSWDKEDVVSLARRLFDPSKTVAFLAWTRDYFLFDDEWDGSFVPDIDARTTSDYSALHLATFWGTPEVLELLIDAGADIEAKFQPSGGRAIHGAINCKRPDTLQVLLRHGCQLNADSQGMTPELFAFRSGNKELIRIIQEHTTRQGALYLI</sequence>
<keyword evidence="7" id="KW-1185">Reference proteome</keyword>
<dbReference type="EMBL" id="KZ613943">
    <property type="protein sequence ID" value="PMD42182.1"/>
    <property type="molecule type" value="Genomic_DNA"/>
</dbReference>
<dbReference type="Pfam" id="PF12796">
    <property type="entry name" value="Ank_2"/>
    <property type="match status" value="1"/>
</dbReference>
<evidence type="ECO:0000259" key="3">
    <source>
        <dbReference type="Pfam" id="PF17111"/>
    </source>
</evidence>
<dbReference type="Pfam" id="PF24883">
    <property type="entry name" value="NPHP3_N"/>
    <property type="match status" value="1"/>
</dbReference>
<dbReference type="SUPFAM" id="SSF52540">
    <property type="entry name" value="P-loop containing nucleoside triphosphate hydrolases"/>
    <property type="match status" value="1"/>
</dbReference>
<dbReference type="InterPro" id="IPR056884">
    <property type="entry name" value="NPHP3-like_N"/>
</dbReference>
<dbReference type="Gene3D" id="1.25.40.20">
    <property type="entry name" value="Ankyrin repeat-containing domain"/>
    <property type="match status" value="1"/>
</dbReference>
<proteinExistence type="predicted"/>
<evidence type="ECO:0000313" key="6">
    <source>
        <dbReference type="EMBL" id="PMD42182.1"/>
    </source>
</evidence>
<dbReference type="AlphaFoldDB" id="A0A2J6RUI4"/>
<dbReference type="InterPro" id="IPR002110">
    <property type="entry name" value="Ankyrin_rpt"/>
</dbReference>
<dbReference type="OrthoDB" id="3557006at2759"/>
<dbReference type="InterPro" id="IPR031348">
    <property type="entry name" value="PigL_N"/>
</dbReference>
<dbReference type="Proteomes" id="UP000235786">
    <property type="component" value="Unassembled WGS sequence"/>
</dbReference>
<protein>
    <submittedName>
        <fullName evidence="6">Uncharacterized protein</fullName>
    </submittedName>
</protein>
<dbReference type="PROSITE" id="PS50088">
    <property type="entry name" value="ANK_REPEAT"/>
    <property type="match status" value="1"/>
</dbReference>
<feature type="domain" description="Nephrocystin 3-like N-terminal" evidence="5">
    <location>
        <begin position="210"/>
        <end position="374"/>
    </location>
</feature>
<evidence type="ECO:0000259" key="5">
    <source>
        <dbReference type="Pfam" id="PF24883"/>
    </source>
</evidence>
<dbReference type="InterPro" id="IPR054471">
    <property type="entry name" value="GPIID_WHD"/>
</dbReference>
<keyword evidence="2" id="KW-0040">ANK repeat</keyword>
<feature type="domain" description="GPI inositol-deacylase winged helix" evidence="4">
    <location>
        <begin position="492"/>
        <end position="577"/>
    </location>
</feature>
<keyword evidence="1" id="KW-0677">Repeat</keyword>
<evidence type="ECO:0000313" key="7">
    <source>
        <dbReference type="Proteomes" id="UP000235786"/>
    </source>
</evidence>
<feature type="repeat" description="ANK" evidence="2">
    <location>
        <begin position="688"/>
        <end position="720"/>
    </location>
</feature>
<dbReference type="Pfam" id="PF17111">
    <property type="entry name" value="PigL_N"/>
    <property type="match status" value="1"/>
</dbReference>
<evidence type="ECO:0000256" key="2">
    <source>
        <dbReference type="PROSITE-ProRule" id="PRU00023"/>
    </source>
</evidence>
<evidence type="ECO:0000259" key="4">
    <source>
        <dbReference type="Pfam" id="PF22939"/>
    </source>
</evidence>
<dbReference type="STRING" id="1149755.A0A2J6RUI4"/>
<dbReference type="InterPro" id="IPR036770">
    <property type="entry name" value="Ankyrin_rpt-contain_sf"/>
</dbReference>
<gene>
    <name evidence="6" type="ORF">L207DRAFT_424605</name>
</gene>
<dbReference type="Gene3D" id="3.40.50.300">
    <property type="entry name" value="P-loop containing nucleotide triphosphate hydrolases"/>
    <property type="match status" value="1"/>
</dbReference>
<dbReference type="Pfam" id="PF22939">
    <property type="entry name" value="WHD_GPIID"/>
    <property type="match status" value="1"/>
</dbReference>
<dbReference type="PROSITE" id="PS50297">
    <property type="entry name" value="ANK_REP_REGION"/>
    <property type="match status" value="1"/>
</dbReference>
<dbReference type="PANTHER" id="PTHR10039:SF16">
    <property type="entry name" value="GPI INOSITOL-DEACYLASE"/>
    <property type="match status" value="1"/>
</dbReference>
<dbReference type="SUPFAM" id="SSF48403">
    <property type="entry name" value="Ankyrin repeat"/>
    <property type="match status" value="1"/>
</dbReference>
<dbReference type="InterPro" id="IPR027417">
    <property type="entry name" value="P-loop_NTPase"/>
</dbReference>
<organism evidence="6 7">
    <name type="scientific">Hyaloscypha variabilis (strain UAMH 11265 / GT02V1 / F)</name>
    <name type="common">Meliniomyces variabilis</name>
    <dbReference type="NCBI Taxonomy" id="1149755"/>
    <lineage>
        <taxon>Eukaryota</taxon>
        <taxon>Fungi</taxon>
        <taxon>Dikarya</taxon>
        <taxon>Ascomycota</taxon>
        <taxon>Pezizomycotina</taxon>
        <taxon>Leotiomycetes</taxon>
        <taxon>Helotiales</taxon>
        <taxon>Hyaloscyphaceae</taxon>
        <taxon>Hyaloscypha</taxon>
        <taxon>Hyaloscypha variabilis</taxon>
    </lineage>
</organism>
<name>A0A2J6RUI4_HYAVF</name>
<evidence type="ECO:0000256" key="1">
    <source>
        <dbReference type="ARBA" id="ARBA00022737"/>
    </source>
</evidence>
<feature type="domain" description="Azaphilone pigments biosynthesis cluster protein L N-terminal" evidence="3">
    <location>
        <begin position="3"/>
        <end position="176"/>
    </location>
</feature>
<dbReference type="SMART" id="SM00248">
    <property type="entry name" value="ANK"/>
    <property type="match status" value="3"/>
</dbReference>
<accession>A0A2J6RUI4</accession>
<dbReference type="PANTHER" id="PTHR10039">
    <property type="entry name" value="AMELOGENIN"/>
    <property type="match status" value="1"/>
</dbReference>